<evidence type="ECO:0000313" key="11">
    <source>
        <dbReference type="Proteomes" id="UP000077701"/>
    </source>
</evidence>
<feature type="region of interest" description="Disordered" evidence="8">
    <location>
        <begin position="400"/>
        <end position="465"/>
    </location>
</feature>
<dbReference type="Gene3D" id="3.30.565.10">
    <property type="entry name" value="Histidine kinase-like ATPase, C-terminal domain"/>
    <property type="match status" value="1"/>
</dbReference>
<dbReference type="SUPFAM" id="SSF55781">
    <property type="entry name" value="GAF domain-like"/>
    <property type="match status" value="1"/>
</dbReference>
<dbReference type="InterPro" id="IPR003594">
    <property type="entry name" value="HATPase_dom"/>
</dbReference>
<comment type="caution">
    <text evidence="10">The sequence shown here is derived from an EMBL/GenBank/DDBJ whole genome shotgun (WGS) entry which is preliminary data.</text>
</comment>
<dbReference type="STRING" id="161355.PS9374_03341"/>
<evidence type="ECO:0000256" key="6">
    <source>
        <dbReference type="ARBA" id="ARBA00022777"/>
    </source>
</evidence>
<dbReference type="SUPFAM" id="SSF55874">
    <property type="entry name" value="ATPase domain of HSP90 chaperone/DNA topoisomerase II/histidine kinase"/>
    <property type="match status" value="1"/>
</dbReference>
<name>A0A171D5S4_9ACTN</name>
<dbReference type="InterPro" id="IPR036097">
    <property type="entry name" value="HisK_dim/P_sf"/>
</dbReference>
<evidence type="ECO:0000256" key="1">
    <source>
        <dbReference type="ARBA" id="ARBA00000085"/>
    </source>
</evidence>
<dbReference type="PRINTS" id="PR00344">
    <property type="entry name" value="BCTRLSENSOR"/>
</dbReference>
<feature type="compositionally biased region" description="Low complexity" evidence="8">
    <location>
        <begin position="410"/>
        <end position="438"/>
    </location>
</feature>
<dbReference type="OrthoDB" id="9808408at2"/>
<dbReference type="Gene3D" id="3.30.450.40">
    <property type="match status" value="1"/>
</dbReference>
<dbReference type="InterPro" id="IPR003018">
    <property type="entry name" value="GAF"/>
</dbReference>
<reference evidence="11" key="2">
    <citation type="submission" date="2016-04" db="EMBL/GenBank/DDBJ databases">
        <title>Planomonospora sphaerica JCM9374 whole genome shotgun sequence.</title>
        <authorList>
            <person name="Suzuki T."/>
            <person name="Dohra H."/>
            <person name="Kodani S."/>
        </authorList>
    </citation>
    <scope>NUCLEOTIDE SEQUENCE [LARGE SCALE GENOMIC DNA]</scope>
    <source>
        <strain evidence="11">JCM 9374</strain>
    </source>
</reference>
<keyword evidence="11" id="KW-1185">Reference proteome</keyword>
<dbReference type="CDD" id="cd00082">
    <property type="entry name" value="HisKA"/>
    <property type="match status" value="1"/>
</dbReference>
<dbReference type="InterPro" id="IPR050736">
    <property type="entry name" value="Sensor_HK_Regulatory"/>
</dbReference>
<evidence type="ECO:0000256" key="7">
    <source>
        <dbReference type="ARBA" id="ARBA00023012"/>
    </source>
</evidence>
<dbReference type="GO" id="GO:0000155">
    <property type="term" value="F:phosphorelay sensor kinase activity"/>
    <property type="evidence" value="ECO:0007669"/>
    <property type="project" value="InterPro"/>
</dbReference>
<dbReference type="Pfam" id="PF01590">
    <property type="entry name" value="GAF"/>
    <property type="match status" value="1"/>
</dbReference>
<evidence type="ECO:0000259" key="9">
    <source>
        <dbReference type="PROSITE" id="PS50109"/>
    </source>
</evidence>
<dbReference type="PANTHER" id="PTHR43711">
    <property type="entry name" value="TWO-COMPONENT HISTIDINE KINASE"/>
    <property type="match status" value="1"/>
</dbReference>
<sequence>MAETPTPPDEAERLRDLDELGALEAPLEPDFDAVATLAAHICRTPVALVNLLDGERQHFRGRAGTTWTCADRSSGYCQYTIFGRELLEIPDTLADPRYRENAVAQGEPYVRYYAGMPLVSGRGHALGTVCVVDHRPRRLTAEQRETLGILAGSVVTMLELHRRARGAGRTGIARPPGLERLKDRFLASINHELRTPMTSIRSALQLLREGGLDEDTERRFLLVMERNNERLLGLLDELLLVTSLNAGTAAFSPRRVDLAETVRRAVDDVADGARHRRHSLRVHARSGVAVRADAERLRLALRHVLDNAVKFTPPGGAIDVAVTADPRPAVEVRDTGIGIRPEDLDHVLEDFYRAPETEERAIGGTGLGLAIADKILRLHGGEVRVGSEPGRGTRVRLVLPVFTGPGPDRASSPDSSGQGSSGPDASSRAPSSSAPSGPEGSGRDSSGPDVSRRAGDGGEAATGIR</sequence>
<dbReference type="RefSeq" id="WP_068897723.1">
    <property type="nucleotide sequence ID" value="NZ_BDCX01000007.1"/>
</dbReference>
<feature type="domain" description="Histidine kinase" evidence="9">
    <location>
        <begin position="188"/>
        <end position="403"/>
    </location>
</feature>
<dbReference type="SMART" id="SM00388">
    <property type="entry name" value="HisKA"/>
    <property type="match status" value="1"/>
</dbReference>
<dbReference type="Pfam" id="PF02518">
    <property type="entry name" value="HATPase_c"/>
    <property type="match status" value="1"/>
</dbReference>
<dbReference type="EMBL" id="BDCX01000007">
    <property type="protein sequence ID" value="GAT67683.1"/>
    <property type="molecule type" value="Genomic_DNA"/>
</dbReference>
<dbReference type="Pfam" id="PF00512">
    <property type="entry name" value="HisKA"/>
    <property type="match status" value="1"/>
</dbReference>
<evidence type="ECO:0000256" key="4">
    <source>
        <dbReference type="ARBA" id="ARBA00022553"/>
    </source>
</evidence>
<proteinExistence type="predicted"/>
<dbReference type="InterPro" id="IPR004358">
    <property type="entry name" value="Sig_transdc_His_kin-like_C"/>
</dbReference>
<reference evidence="10 11" key="1">
    <citation type="journal article" date="2016" name="Genome Announc.">
        <title>Draft Genome Sequence of Planomonospora sphaerica JCM9374, a Rare Actinomycete.</title>
        <authorList>
            <person name="Dohra H."/>
            <person name="Suzuki T."/>
            <person name="Inoue Y."/>
            <person name="Kodani S."/>
        </authorList>
    </citation>
    <scope>NUCLEOTIDE SEQUENCE [LARGE SCALE GENOMIC DNA]</scope>
    <source>
        <strain evidence="10 11">JCM 9374</strain>
    </source>
</reference>
<dbReference type="FunFam" id="3.30.565.10:FF:000006">
    <property type="entry name" value="Sensor histidine kinase WalK"/>
    <property type="match status" value="1"/>
</dbReference>
<evidence type="ECO:0000256" key="3">
    <source>
        <dbReference type="ARBA" id="ARBA00012438"/>
    </source>
</evidence>
<keyword evidence="7" id="KW-0902">Two-component regulatory system</keyword>
<dbReference type="InterPro" id="IPR003661">
    <property type="entry name" value="HisK_dim/P_dom"/>
</dbReference>
<dbReference type="GO" id="GO:0005886">
    <property type="term" value="C:plasma membrane"/>
    <property type="evidence" value="ECO:0007669"/>
    <property type="project" value="UniProtKB-SubCell"/>
</dbReference>
<evidence type="ECO:0000256" key="5">
    <source>
        <dbReference type="ARBA" id="ARBA00022679"/>
    </source>
</evidence>
<dbReference type="SMART" id="SM00065">
    <property type="entry name" value="GAF"/>
    <property type="match status" value="1"/>
</dbReference>
<comment type="subcellular location">
    <subcellularLocation>
        <location evidence="2">Cell membrane</location>
    </subcellularLocation>
</comment>
<organism evidence="10 11">
    <name type="scientific">Planomonospora sphaerica</name>
    <dbReference type="NCBI Taxonomy" id="161355"/>
    <lineage>
        <taxon>Bacteria</taxon>
        <taxon>Bacillati</taxon>
        <taxon>Actinomycetota</taxon>
        <taxon>Actinomycetes</taxon>
        <taxon>Streptosporangiales</taxon>
        <taxon>Streptosporangiaceae</taxon>
        <taxon>Planomonospora</taxon>
    </lineage>
</organism>
<dbReference type="CDD" id="cd00075">
    <property type="entry name" value="HATPase"/>
    <property type="match status" value="1"/>
</dbReference>
<keyword evidence="5" id="KW-0808">Transferase</keyword>
<protein>
    <recommendedName>
        <fullName evidence="3">histidine kinase</fullName>
        <ecNumber evidence="3">2.7.13.3</ecNumber>
    </recommendedName>
</protein>
<comment type="catalytic activity">
    <reaction evidence="1">
        <text>ATP + protein L-histidine = ADP + protein N-phospho-L-histidine.</text>
        <dbReference type="EC" id="2.7.13.3"/>
    </reaction>
</comment>
<dbReference type="InterPro" id="IPR005467">
    <property type="entry name" value="His_kinase_dom"/>
</dbReference>
<dbReference type="AlphaFoldDB" id="A0A171D5S4"/>
<keyword evidence="6 10" id="KW-0418">Kinase</keyword>
<evidence type="ECO:0000256" key="2">
    <source>
        <dbReference type="ARBA" id="ARBA00004236"/>
    </source>
</evidence>
<keyword evidence="4" id="KW-0597">Phosphoprotein</keyword>
<accession>A0A171D5S4</accession>
<dbReference type="InterPro" id="IPR029016">
    <property type="entry name" value="GAF-like_dom_sf"/>
</dbReference>
<evidence type="ECO:0000313" key="10">
    <source>
        <dbReference type="EMBL" id="GAT67683.1"/>
    </source>
</evidence>
<dbReference type="PANTHER" id="PTHR43711:SF1">
    <property type="entry name" value="HISTIDINE KINASE 1"/>
    <property type="match status" value="1"/>
</dbReference>
<dbReference type="SUPFAM" id="SSF47384">
    <property type="entry name" value="Homodimeric domain of signal transducing histidine kinase"/>
    <property type="match status" value="1"/>
</dbReference>
<evidence type="ECO:0000256" key="8">
    <source>
        <dbReference type="SAM" id="MobiDB-lite"/>
    </source>
</evidence>
<dbReference type="SMART" id="SM00387">
    <property type="entry name" value="HATPase_c"/>
    <property type="match status" value="1"/>
</dbReference>
<dbReference type="EC" id="2.7.13.3" evidence="3"/>
<dbReference type="Proteomes" id="UP000077701">
    <property type="component" value="Unassembled WGS sequence"/>
</dbReference>
<dbReference type="PROSITE" id="PS50109">
    <property type="entry name" value="HIS_KIN"/>
    <property type="match status" value="1"/>
</dbReference>
<dbReference type="Gene3D" id="1.10.287.130">
    <property type="match status" value="1"/>
</dbReference>
<gene>
    <name evidence="10" type="ORF">PS9374_03341</name>
</gene>
<dbReference type="InterPro" id="IPR036890">
    <property type="entry name" value="HATPase_C_sf"/>
</dbReference>